<dbReference type="CDD" id="cd08925">
    <property type="entry name" value="Hb-beta-like"/>
    <property type="match status" value="1"/>
</dbReference>
<dbReference type="InterPro" id="IPR000971">
    <property type="entry name" value="Globin"/>
</dbReference>
<dbReference type="GO" id="GO:0031838">
    <property type="term" value="C:haptoglobin-hemoglobin complex"/>
    <property type="evidence" value="ECO:0007669"/>
    <property type="project" value="TreeGrafter"/>
</dbReference>
<dbReference type="PROSITE" id="PS01033">
    <property type="entry name" value="GLOBIN"/>
    <property type="match status" value="1"/>
</dbReference>
<dbReference type="GO" id="GO:0043177">
    <property type="term" value="F:organic acid binding"/>
    <property type="evidence" value="ECO:0007669"/>
    <property type="project" value="TreeGrafter"/>
</dbReference>
<evidence type="ECO:0000256" key="2">
    <source>
        <dbReference type="ARBA" id="ARBA00022448"/>
    </source>
</evidence>
<dbReference type="InterPro" id="IPR050056">
    <property type="entry name" value="Hemoglobin_oxygen_transport"/>
</dbReference>
<name>A0AAD7RMW8_9TELE</name>
<dbReference type="EMBL" id="JAINUG010000217">
    <property type="protein sequence ID" value="KAJ8387129.1"/>
    <property type="molecule type" value="Genomic_DNA"/>
</dbReference>
<comment type="caution">
    <text evidence="9">The sequence shown here is derived from an EMBL/GenBank/DDBJ whole genome shotgun (WGS) entry which is preliminary data.</text>
</comment>
<dbReference type="GO" id="GO:0005833">
    <property type="term" value="C:hemoglobin complex"/>
    <property type="evidence" value="ECO:0007669"/>
    <property type="project" value="InterPro"/>
</dbReference>
<dbReference type="GO" id="GO:0042744">
    <property type="term" value="P:hydrogen peroxide catabolic process"/>
    <property type="evidence" value="ECO:0007669"/>
    <property type="project" value="TreeGrafter"/>
</dbReference>
<keyword evidence="5" id="KW-0479">Metal-binding</keyword>
<evidence type="ECO:0000256" key="6">
    <source>
        <dbReference type="ARBA" id="ARBA00023004"/>
    </source>
</evidence>
<dbReference type="GO" id="GO:0046872">
    <property type="term" value="F:metal ion binding"/>
    <property type="evidence" value="ECO:0007669"/>
    <property type="project" value="UniProtKB-KW"/>
</dbReference>
<keyword evidence="3 7" id="KW-0349">Heme</keyword>
<keyword evidence="2 7" id="KW-0813">Transport</keyword>
<evidence type="ECO:0000256" key="5">
    <source>
        <dbReference type="ARBA" id="ARBA00022723"/>
    </source>
</evidence>
<dbReference type="GO" id="GO:0005344">
    <property type="term" value="F:oxygen carrier activity"/>
    <property type="evidence" value="ECO:0007669"/>
    <property type="project" value="UniProtKB-KW"/>
</dbReference>
<dbReference type="GO" id="GO:0031720">
    <property type="term" value="F:haptoglobin binding"/>
    <property type="evidence" value="ECO:0007669"/>
    <property type="project" value="TreeGrafter"/>
</dbReference>
<dbReference type="GO" id="GO:0072562">
    <property type="term" value="C:blood microparticle"/>
    <property type="evidence" value="ECO:0007669"/>
    <property type="project" value="TreeGrafter"/>
</dbReference>
<sequence>MVEWTDAEREAIQAIWAKVQHDKVGPEALGRAMIVYPWTQRYFKTLGTFTNAASIFGNEKVAKQAVIILHGIDRGVQNLDNLKATYADLSVLHSDTLHVDPDNFRLFGDCITIVLAAQMGPTFFTAERQAAWQKFVSVVISAMSKQYH</sequence>
<dbReference type="GO" id="GO:0004601">
    <property type="term" value="F:peroxidase activity"/>
    <property type="evidence" value="ECO:0007669"/>
    <property type="project" value="TreeGrafter"/>
</dbReference>
<comment type="similarity">
    <text evidence="1 7">Belongs to the globin family.</text>
</comment>
<dbReference type="SUPFAM" id="SSF46458">
    <property type="entry name" value="Globin-like"/>
    <property type="match status" value="1"/>
</dbReference>
<evidence type="ECO:0000256" key="3">
    <source>
        <dbReference type="ARBA" id="ARBA00022617"/>
    </source>
</evidence>
<dbReference type="AlphaFoldDB" id="A0AAD7RMW8"/>
<reference evidence="9" key="1">
    <citation type="journal article" date="2023" name="Science">
        <title>Genome structures resolve the early diversification of teleost fishes.</title>
        <authorList>
            <person name="Parey E."/>
            <person name="Louis A."/>
            <person name="Montfort J."/>
            <person name="Bouchez O."/>
            <person name="Roques C."/>
            <person name="Iampietro C."/>
            <person name="Lluch J."/>
            <person name="Castinel A."/>
            <person name="Donnadieu C."/>
            <person name="Desvignes T."/>
            <person name="Floi Bucao C."/>
            <person name="Jouanno E."/>
            <person name="Wen M."/>
            <person name="Mejri S."/>
            <person name="Dirks R."/>
            <person name="Jansen H."/>
            <person name="Henkel C."/>
            <person name="Chen W.J."/>
            <person name="Zahm M."/>
            <person name="Cabau C."/>
            <person name="Klopp C."/>
            <person name="Thompson A.W."/>
            <person name="Robinson-Rechavi M."/>
            <person name="Braasch I."/>
            <person name="Lecointre G."/>
            <person name="Bobe J."/>
            <person name="Postlethwait J.H."/>
            <person name="Berthelot C."/>
            <person name="Roest Crollius H."/>
            <person name="Guiguen Y."/>
        </authorList>
    </citation>
    <scope>NUCLEOTIDE SEQUENCE</scope>
    <source>
        <strain evidence="9">NC1722</strain>
    </source>
</reference>
<dbReference type="GO" id="GO:0019825">
    <property type="term" value="F:oxygen binding"/>
    <property type="evidence" value="ECO:0007669"/>
    <property type="project" value="InterPro"/>
</dbReference>
<dbReference type="InterPro" id="IPR012292">
    <property type="entry name" value="Globin/Proto"/>
</dbReference>
<protein>
    <recommendedName>
        <fullName evidence="8">Globin domain-containing protein</fullName>
    </recommendedName>
</protein>
<keyword evidence="6" id="KW-0408">Iron</keyword>
<dbReference type="InterPro" id="IPR009050">
    <property type="entry name" value="Globin-like_sf"/>
</dbReference>
<evidence type="ECO:0000259" key="8">
    <source>
        <dbReference type="PROSITE" id="PS01033"/>
    </source>
</evidence>
<proteinExistence type="inferred from homology"/>
<accession>A0AAD7RMW8</accession>
<dbReference type="Proteomes" id="UP001221898">
    <property type="component" value="Unassembled WGS sequence"/>
</dbReference>
<evidence type="ECO:0000313" key="10">
    <source>
        <dbReference type="Proteomes" id="UP001221898"/>
    </source>
</evidence>
<keyword evidence="10" id="KW-1185">Reference proteome</keyword>
<organism evidence="9 10">
    <name type="scientific">Aldrovandia affinis</name>
    <dbReference type="NCBI Taxonomy" id="143900"/>
    <lineage>
        <taxon>Eukaryota</taxon>
        <taxon>Metazoa</taxon>
        <taxon>Chordata</taxon>
        <taxon>Craniata</taxon>
        <taxon>Vertebrata</taxon>
        <taxon>Euteleostomi</taxon>
        <taxon>Actinopterygii</taxon>
        <taxon>Neopterygii</taxon>
        <taxon>Teleostei</taxon>
        <taxon>Notacanthiformes</taxon>
        <taxon>Halosauridae</taxon>
        <taxon>Aldrovandia</taxon>
    </lineage>
</organism>
<evidence type="ECO:0000313" key="9">
    <source>
        <dbReference type="EMBL" id="KAJ8387129.1"/>
    </source>
</evidence>
<dbReference type="PRINTS" id="PR00814">
    <property type="entry name" value="BETAHAEM"/>
</dbReference>
<evidence type="ECO:0000256" key="1">
    <source>
        <dbReference type="ARBA" id="ARBA00008705"/>
    </source>
</evidence>
<feature type="domain" description="Globin" evidence="8">
    <location>
        <begin position="3"/>
        <end position="148"/>
    </location>
</feature>
<dbReference type="InterPro" id="IPR002337">
    <property type="entry name" value="Hemoglobin_b"/>
</dbReference>
<keyword evidence="4 7" id="KW-0561">Oxygen transport</keyword>
<dbReference type="Pfam" id="PF00042">
    <property type="entry name" value="Globin"/>
    <property type="match status" value="1"/>
</dbReference>
<evidence type="ECO:0000256" key="4">
    <source>
        <dbReference type="ARBA" id="ARBA00022621"/>
    </source>
</evidence>
<dbReference type="GO" id="GO:0020037">
    <property type="term" value="F:heme binding"/>
    <property type="evidence" value="ECO:0007669"/>
    <property type="project" value="InterPro"/>
</dbReference>
<evidence type="ECO:0000256" key="7">
    <source>
        <dbReference type="RuleBase" id="RU000356"/>
    </source>
</evidence>
<dbReference type="PANTHER" id="PTHR11442:SF7">
    <property type="entry name" value="HEMOGLOBIN SUBUNIT EPSILON"/>
    <property type="match status" value="1"/>
</dbReference>
<gene>
    <name evidence="9" type="ORF">AAFF_G00160690</name>
</gene>
<dbReference type="PANTHER" id="PTHR11442">
    <property type="entry name" value="HEMOGLOBIN FAMILY MEMBER"/>
    <property type="match status" value="1"/>
</dbReference>
<dbReference type="Gene3D" id="1.10.490.10">
    <property type="entry name" value="Globins"/>
    <property type="match status" value="1"/>
</dbReference>